<name>A0A3D8JQ38_9BURK</name>
<dbReference type="AlphaFoldDB" id="A0A3D8JQ38"/>
<organism evidence="1 2">
    <name type="scientific">Trinickia dinghuensis</name>
    <dbReference type="NCBI Taxonomy" id="2291023"/>
    <lineage>
        <taxon>Bacteria</taxon>
        <taxon>Pseudomonadati</taxon>
        <taxon>Pseudomonadota</taxon>
        <taxon>Betaproteobacteria</taxon>
        <taxon>Burkholderiales</taxon>
        <taxon>Burkholderiaceae</taxon>
        <taxon>Trinickia</taxon>
    </lineage>
</organism>
<comment type="caution">
    <text evidence="1">The sequence shown here is derived from an EMBL/GenBank/DDBJ whole genome shotgun (WGS) entry which is preliminary data.</text>
</comment>
<dbReference type="OrthoDB" id="10015555at2"/>
<dbReference type="Proteomes" id="UP000256838">
    <property type="component" value="Unassembled WGS sequence"/>
</dbReference>
<accession>A0A3D8JQ38</accession>
<reference evidence="1 2" key="1">
    <citation type="submission" date="2018-08" db="EMBL/GenBank/DDBJ databases">
        <title>Paraburkholderia sp. DHOM06 isolated from forest soil.</title>
        <authorList>
            <person name="Gao Z.-H."/>
            <person name="Qiu L.-H."/>
        </authorList>
    </citation>
    <scope>NUCLEOTIDE SEQUENCE [LARGE SCALE GENOMIC DNA]</scope>
    <source>
        <strain evidence="1 2">DHOM06</strain>
    </source>
</reference>
<proteinExistence type="predicted"/>
<dbReference type="RefSeq" id="WP_115537865.1">
    <property type="nucleotide sequence ID" value="NZ_QRGA01000034.1"/>
</dbReference>
<gene>
    <name evidence="1" type="ORF">DWV00_33315</name>
</gene>
<protein>
    <submittedName>
        <fullName evidence="1">Uncharacterized protein</fullName>
    </submittedName>
</protein>
<keyword evidence="2" id="KW-1185">Reference proteome</keyword>
<evidence type="ECO:0000313" key="1">
    <source>
        <dbReference type="EMBL" id="RDU94561.1"/>
    </source>
</evidence>
<dbReference type="EMBL" id="QRGA01000034">
    <property type="protein sequence ID" value="RDU94561.1"/>
    <property type="molecule type" value="Genomic_DNA"/>
</dbReference>
<sequence>MTLAALLGPTYAGVQDRVNTRPYTMDQVWQQTQRLQAIPMANPQKMRDLVMRFTQLRTWAEFTAAFDLAVPLVATWSAEQIHQLRTARLANPALTPADWGAIGAELTAANATVPNVQQFAQIHRPERIPPWPIGEIVALAQAFNAQQHGMTATQWREVTASLQAPNMTSAAALAFISLPAASWNAGNKRQLALQFQTDRGGLTAVEFAAVATALTLQRATPDIGSRFARMANYPAPERAALATSFNANQAGLSPGEWLDVVRPLAAAHATAANAEAFVRLEWARAERLLLVQAFQAGQQGMSAAEWAALAGALTGGNARVDVANPLIALAAWQPAERRGLAADFQSNTRGLPSAQWAAIAAPLTGARATAATAGQFAALVGWPAAERAALSTAFEANRHGLTLPQWVQLATSLTGARATALIAGHFASLAGWATAEKLALAAAFEANQHGLTSAQCVAIAAVLTGAHRTANTARHFVGLPGWSAANRVLLAQDFIANAGAGAANEWGDVAFPLTDARATVANVTAFGTIARWTTAQRAALARAFNTNTRNSTAQDWALIATQYGGANRALRTERHMAYRASNWPATVNLGGVAYRLRAMGRDDDVGLVYELPTGAQFPHITIHALEVTRSPATWRQAGQDYQVVLDDGAGRTYPYRGNAYSPFPGNPAAAAATAATLAGQFWGAI</sequence>
<evidence type="ECO:0000313" key="2">
    <source>
        <dbReference type="Proteomes" id="UP000256838"/>
    </source>
</evidence>